<protein>
    <submittedName>
        <fullName evidence="2">Uu.00g103910.m01.CDS01</fullName>
    </submittedName>
</protein>
<proteinExistence type="predicted"/>
<evidence type="ECO:0000313" key="3">
    <source>
        <dbReference type="Proteomes" id="UP001295740"/>
    </source>
</evidence>
<comment type="caution">
    <text evidence="2">The sequence shown here is derived from an EMBL/GenBank/DDBJ whole genome shotgun (WGS) entry which is preliminary data.</text>
</comment>
<gene>
    <name evidence="2" type="ORF">KHLLAP_LOCUS3465</name>
</gene>
<organism evidence="2 3">
    <name type="scientific">Anthostomella pinea</name>
    <dbReference type="NCBI Taxonomy" id="933095"/>
    <lineage>
        <taxon>Eukaryota</taxon>
        <taxon>Fungi</taxon>
        <taxon>Dikarya</taxon>
        <taxon>Ascomycota</taxon>
        <taxon>Pezizomycotina</taxon>
        <taxon>Sordariomycetes</taxon>
        <taxon>Xylariomycetidae</taxon>
        <taxon>Xylariales</taxon>
        <taxon>Xylariaceae</taxon>
        <taxon>Anthostomella</taxon>
    </lineage>
</organism>
<dbReference type="Proteomes" id="UP001295740">
    <property type="component" value="Unassembled WGS sequence"/>
</dbReference>
<sequence length="97" mass="10492">MSQAPQQPNMPATGGAGGKPLRKGRDPTVPRNFNNPNNARGVKEEDLPPSAEANDAADTRDYVNSTDTTGPEDDDRQTGTDWSDGYYTNSNYTTSKK</sequence>
<dbReference type="AlphaFoldDB" id="A0AAI8YFM8"/>
<evidence type="ECO:0000313" key="2">
    <source>
        <dbReference type="EMBL" id="CAJ2502997.1"/>
    </source>
</evidence>
<accession>A0AAI8YFM8</accession>
<dbReference type="EMBL" id="CAUWAG010000004">
    <property type="protein sequence ID" value="CAJ2502997.1"/>
    <property type="molecule type" value="Genomic_DNA"/>
</dbReference>
<feature type="compositionally biased region" description="Polar residues" evidence="1">
    <location>
        <begin position="1"/>
        <end position="10"/>
    </location>
</feature>
<evidence type="ECO:0000256" key="1">
    <source>
        <dbReference type="SAM" id="MobiDB-lite"/>
    </source>
</evidence>
<name>A0AAI8YFM8_9PEZI</name>
<keyword evidence="3" id="KW-1185">Reference proteome</keyword>
<reference evidence="2" key="1">
    <citation type="submission" date="2023-10" db="EMBL/GenBank/DDBJ databases">
        <authorList>
            <person name="Hackl T."/>
        </authorList>
    </citation>
    <scope>NUCLEOTIDE SEQUENCE</scope>
</reference>
<feature type="compositionally biased region" description="Polar residues" evidence="1">
    <location>
        <begin position="86"/>
        <end position="97"/>
    </location>
</feature>
<feature type="region of interest" description="Disordered" evidence="1">
    <location>
        <begin position="1"/>
        <end position="97"/>
    </location>
</feature>